<evidence type="ECO:0000259" key="1">
    <source>
        <dbReference type="PROSITE" id="PS50011"/>
    </source>
</evidence>
<gene>
    <name evidence="2" type="ORF">C2G38_1347057</name>
</gene>
<dbReference type="Gene3D" id="1.10.510.10">
    <property type="entry name" value="Transferase(Phosphotransferase) domain 1"/>
    <property type="match status" value="1"/>
</dbReference>
<dbReference type="InterPro" id="IPR011009">
    <property type="entry name" value="Kinase-like_dom_sf"/>
</dbReference>
<dbReference type="STRING" id="44941.A0A397V7M2"/>
<dbReference type="InterPro" id="IPR050167">
    <property type="entry name" value="Ser_Thr_protein_kinase"/>
</dbReference>
<dbReference type="GO" id="GO:0005524">
    <property type="term" value="F:ATP binding"/>
    <property type="evidence" value="ECO:0007669"/>
    <property type="project" value="InterPro"/>
</dbReference>
<dbReference type="AlphaFoldDB" id="A0A397V7M2"/>
<protein>
    <submittedName>
        <fullName evidence="2">Kinase-like domain-containing protein</fullName>
    </submittedName>
</protein>
<comment type="caution">
    <text evidence="2">The sequence shown here is derived from an EMBL/GenBank/DDBJ whole genome shotgun (WGS) entry which is preliminary data.</text>
</comment>
<organism evidence="2 3">
    <name type="scientific">Gigaspora rosea</name>
    <dbReference type="NCBI Taxonomy" id="44941"/>
    <lineage>
        <taxon>Eukaryota</taxon>
        <taxon>Fungi</taxon>
        <taxon>Fungi incertae sedis</taxon>
        <taxon>Mucoromycota</taxon>
        <taxon>Glomeromycotina</taxon>
        <taxon>Glomeromycetes</taxon>
        <taxon>Diversisporales</taxon>
        <taxon>Gigasporaceae</taxon>
        <taxon>Gigaspora</taxon>
    </lineage>
</organism>
<dbReference type="OrthoDB" id="6718656at2759"/>
<reference evidence="2 3" key="1">
    <citation type="submission" date="2018-06" db="EMBL/GenBank/DDBJ databases">
        <title>Comparative genomics reveals the genomic features of Rhizophagus irregularis, R. cerebriforme, R. diaphanum and Gigaspora rosea, and their symbiotic lifestyle signature.</title>
        <authorList>
            <person name="Morin E."/>
            <person name="San Clemente H."/>
            <person name="Chen E.C.H."/>
            <person name="De La Providencia I."/>
            <person name="Hainaut M."/>
            <person name="Kuo A."/>
            <person name="Kohler A."/>
            <person name="Murat C."/>
            <person name="Tang N."/>
            <person name="Roy S."/>
            <person name="Loubradou J."/>
            <person name="Henrissat B."/>
            <person name="Grigoriev I.V."/>
            <person name="Corradi N."/>
            <person name="Roux C."/>
            <person name="Martin F.M."/>
        </authorList>
    </citation>
    <scope>NUCLEOTIDE SEQUENCE [LARGE SCALE GENOMIC DNA]</scope>
    <source>
        <strain evidence="2 3">DAOM 194757</strain>
    </source>
</reference>
<dbReference type="GO" id="GO:0004672">
    <property type="term" value="F:protein kinase activity"/>
    <property type="evidence" value="ECO:0007669"/>
    <property type="project" value="InterPro"/>
</dbReference>
<dbReference type="PANTHER" id="PTHR23257:SF963">
    <property type="entry name" value="AT08303P"/>
    <property type="match status" value="1"/>
</dbReference>
<dbReference type="PANTHER" id="PTHR23257">
    <property type="entry name" value="SERINE-THREONINE PROTEIN KINASE"/>
    <property type="match status" value="1"/>
</dbReference>
<dbReference type="GO" id="GO:0007165">
    <property type="term" value="P:signal transduction"/>
    <property type="evidence" value="ECO:0007669"/>
    <property type="project" value="TreeGrafter"/>
</dbReference>
<name>A0A397V7M2_9GLOM</name>
<keyword evidence="2" id="KW-0808">Transferase</keyword>
<dbReference type="InterPro" id="IPR001245">
    <property type="entry name" value="Ser-Thr/Tyr_kinase_cat_dom"/>
</dbReference>
<dbReference type="SUPFAM" id="SSF56112">
    <property type="entry name" value="Protein kinase-like (PK-like)"/>
    <property type="match status" value="1"/>
</dbReference>
<evidence type="ECO:0000313" key="3">
    <source>
        <dbReference type="Proteomes" id="UP000266673"/>
    </source>
</evidence>
<keyword evidence="3" id="KW-1185">Reference proteome</keyword>
<feature type="domain" description="Protein kinase" evidence="1">
    <location>
        <begin position="1"/>
        <end position="235"/>
    </location>
</feature>
<keyword evidence="2" id="KW-0418">Kinase</keyword>
<evidence type="ECO:0000313" key="2">
    <source>
        <dbReference type="EMBL" id="RIB18445.1"/>
    </source>
</evidence>
<dbReference type="EMBL" id="QKWP01000538">
    <property type="protein sequence ID" value="RIB18445.1"/>
    <property type="molecule type" value="Genomic_DNA"/>
</dbReference>
<dbReference type="PROSITE" id="PS50011">
    <property type="entry name" value="PROTEIN_KINASE_DOM"/>
    <property type="match status" value="1"/>
</dbReference>
<dbReference type="Pfam" id="PF07714">
    <property type="entry name" value="PK_Tyr_Ser-Thr"/>
    <property type="match status" value="1"/>
</dbReference>
<dbReference type="GO" id="GO:0005737">
    <property type="term" value="C:cytoplasm"/>
    <property type="evidence" value="ECO:0007669"/>
    <property type="project" value="TreeGrafter"/>
</dbReference>
<accession>A0A397V7M2</accession>
<dbReference type="Proteomes" id="UP000266673">
    <property type="component" value="Unassembled WGS sequence"/>
</dbReference>
<dbReference type="InterPro" id="IPR000719">
    <property type="entry name" value="Prot_kinase_dom"/>
</dbReference>
<proteinExistence type="predicted"/>
<sequence>MDSDFLNELKNFVNCKKTSSYDGLQQYHGITQHPETKNYIMVIEFAQNRDLHYFLNKTANTLSWIEKLSLLQEISRGLNSIHKNKFIHRDLHSGNVLIEYDGGATIADLGISKPVNELSDKSSIYGVIPYVAPEVLNGGTFTQASDIYSFGMIVWEVISGCRPFYDQLVELMERCWHQYPEKRNFSRSYKSEKRINYLYGELDTLINKAEKGKIKFTDNKGTKISPTEINDQAFYSSRPLTPLISKALTLQSMRLNSNVITDIQMVIM</sequence>